<dbReference type="Proteomes" id="UP000268350">
    <property type="component" value="Unassembled WGS sequence"/>
</dbReference>
<evidence type="ECO:0000313" key="2">
    <source>
        <dbReference type="EMBL" id="SPP89117.1"/>
    </source>
</evidence>
<reference evidence="3" key="1">
    <citation type="submission" date="2018-01" db="EMBL/GenBank/DDBJ databases">
        <authorList>
            <person name="Alioto T."/>
            <person name="Alioto T."/>
        </authorList>
    </citation>
    <scope>NUCLEOTIDE SEQUENCE [LARGE SCALE GENOMIC DNA]</scope>
</reference>
<dbReference type="EMBL" id="OUUW01000018">
    <property type="protein sequence ID" value="SPP89117.1"/>
    <property type="molecule type" value="Genomic_DNA"/>
</dbReference>
<feature type="region of interest" description="Disordered" evidence="1">
    <location>
        <begin position="1"/>
        <end position="102"/>
    </location>
</feature>
<feature type="compositionally biased region" description="Basic and acidic residues" evidence="1">
    <location>
        <begin position="69"/>
        <end position="81"/>
    </location>
</feature>
<keyword evidence="3" id="KW-1185">Reference proteome</keyword>
<sequence length="102" mass="11701">MNTMKDMNGNVVNQQQQQQQQPPKPLPVQPFQISLSILMPPPPPPSSPAPGQKRTLPGYPPVVPRKKRPTEEDYERMRFTDMETDAGYESSGPDDKPKRMWW</sequence>
<evidence type="ECO:0000256" key="1">
    <source>
        <dbReference type="SAM" id="MobiDB-lite"/>
    </source>
</evidence>
<gene>
    <name evidence="2" type="ORF">DGUA_6G019349</name>
</gene>
<evidence type="ECO:0000313" key="3">
    <source>
        <dbReference type="Proteomes" id="UP000268350"/>
    </source>
</evidence>
<feature type="compositionally biased region" description="Pro residues" evidence="1">
    <location>
        <begin position="39"/>
        <end position="48"/>
    </location>
</feature>
<proteinExistence type="predicted"/>
<dbReference type="AlphaFoldDB" id="A0A3B0K4G4"/>
<feature type="compositionally biased region" description="Polar residues" evidence="1">
    <location>
        <begin position="1"/>
        <end position="13"/>
    </location>
</feature>
<organism evidence="2 3">
    <name type="scientific">Drosophila guanche</name>
    <name type="common">Fruit fly</name>
    <dbReference type="NCBI Taxonomy" id="7266"/>
    <lineage>
        <taxon>Eukaryota</taxon>
        <taxon>Metazoa</taxon>
        <taxon>Ecdysozoa</taxon>
        <taxon>Arthropoda</taxon>
        <taxon>Hexapoda</taxon>
        <taxon>Insecta</taxon>
        <taxon>Pterygota</taxon>
        <taxon>Neoptera</taxon>
        <taxon>Endopterygota</taxon>
        <taxon>Diptera</taxon>
        <taxon>Brachycera</taxon>
        <taxon>Muscomorpha</taxon>
        <taxon>Ephydroidea</taxon>
        <taxon>Drosophilidae</taxon>
        <taxon>Drosophila</taxon>
        <taxon>Sophophora</taxon>
    </lineage>
</organism>
<protein>
    <submittedName>
        <fullName evidence="2">Uncharacterized protein</fullName>
    </submittedName>
</protein>
<name>A0A3B0K4G4_DROGU</name>
<accession>A0A3B0K4G4</accession>
<feature type="compositionally biased region" description="Basic and acidic residues" evidence="1">
    <location>
        <begin position="93"/>
        <end position="102"/>
    </location>
</feature>